<keyword evidence="3" id="KW-0175">Coiled coil</keyword>
<dbReference type="AlphaFoldDB" id="A0A6J8BWV8"/>
<feature type="coiled-coil region" evidence="3">
    <location>
        <begin position="113"/>
        <end position="140"/>
    </location>
</feature>
<dbReference type="Gene3D" id="2.120.10.30">
    <property type="entry name" value="TolB, C-terminal domain"/>
    <property type="match status" value="1"/>
</dbReference>
<sequence>MYCKKHDSACCRRCISETHNSCKEIFPIDDIIQNVKTSSAFEEIEQTLIEVAEHHIKITQNRETNLKSIKGQKEKIQKEILQVRLSINSHLDLIQDNLVQKLNEVEEKECLKIRNLLKLLRKKKNEIKELKSNMANIRQYASDLQAFLAMKHMDEVATESSKEIQKLVSGGILYRDGYFIFCAGNQGIKMINICDESVTTVVTSSISPNAYITSVADYIYYTDFETRSVTCCDLQGKPKWTFKEESVLPEPLGITVNNEGQVYVVDNKVGNVVVISPDGQRYRQFLSTKDGITNPWALSYDRSTDRLLIVN</sequence>
<gene>
    <name evidence="4" type="ORF">MCOR_22999</name>
</gene>
<protein>
    <recommendedName>
        <fullName evidence="6">B box-type domain-containing protein</fullName>
    </recommendedName>
</protein>
<proteinExistence type="predicted"/>
<feature type="repeat" description="NHL" evidence="2">
    <location>
        <begin position="251"/>
        <end position="278"/>
    </location>
</feature>
<keyword evidence="1" id="KW-0677">Repeat</keyword>
<dbReference type="EMBL" id="CACVKT020004022">
    <property type="protein sequence ID" value="CAC5387701.1"/>
    <property type="molecule type" value="Genomic_DNA"/>
</dbReference>
<evidence type="ECO:0008006" key="6">
    <source>
        <dbReference type="Google" id="ProtNLM"/>
    </source>
</evidence>
<dbReference type="InterPro" id="IPR001258">
    <property type="entry name" value="NHL_repeat"/>
</dbReference>
<dbReference type="InterPro" id="IPR011042">
    <property type="entry name" value="6-blade_b-propeller_TolB-like"/>
</dbReference>
<keyword evidence="5" id="KW-1185">Reference proteome</keyword>
<organism evidence="4 5">
    <name type="scientific">Mytilus coruscus</name>
    <name type="common">Sea mussel</name>
    <dbReference type="NCBI Taxonomy" id="42192"/>
    <lineage>
        <taxon>Eukaryota</taxon>
        <taxon>Metazoa</taxon>
        <taxon>Spiralia</taxon>
        <taxon>Lophotrochozoa</taxon>
        <taxon>Mollusca</taxon>
        <taxon>Bivalvia</taxon>
        <taxon>Autobranchia</taxon>
        <taxon>Pteriomorphia</taxon>
        <taxon>Mytilida</taxon>
        <taxon>Mytiloidea</taxon>
        <taxon>Mytilidae</taxon>
        <taxon>Mytilinae</taxon>
        <taxon>Mytilus</taxon>
    </lineage>
</organism>
<name>A0A6J8BWV8_MYTCO</name>
<dbReference type="Proteomes" id="UP000507470">
    <property type="component" value="Unassembled WGS sequence"/>
</dbReference>
<evidence type="ECO:0000256" key="1">
    <source>
        <dbReference type="ARBA" id="ARBA00022737"/>
    </source>
</evidence>
<evidence type="ECO:0000256" key="3">
    <source>
        <dbReference type="SAM" id="Coils"/>
    </source>
</evidence>
<accession>A0A6J8BWV8</accession>
<evidence type="ECO:0000256" key="2">
    <source>
        <dbReference type="PROSITE-ProRule" id="PRU00504"/>
    </source>
</evidence>
<reference evidence="4 5" key="1">
    <citation type="submission" date="2020-06" db="EMBL/GenBank/DDBJ databases">
        <authorList>
            <person name="Li R."/>
            <person name="Bekaert M."/>
        </authorList>
    </citation>
    <scope>NUCLEOTIDE SEQUENCE [LARGE SCALE GENOMIC DNA]</scope>
    <source>
        <strain evidence="5">wild</strain>
    </source>
</reference>
<evidence type="ECO:0000313" key="4">
    <source>
        <dbReference type="EMBL" id="CAC5387701.1"/>
    </source>
</evidence>
<dbReference type="PROSITE" id="PS51125">
    <property type="entry name" value="NHL"/>
    <property type="match status" value="1"/>
</dbReference>
<evidence type="ECO:0000313" key="5">
    <source>
        <dbReference type="Proteomes" id="UP000507470"/>
    </source>
</evidence>
<dbReference type="SUPFAM" id="SSF63825">
    <property type="entry name" value="YWTD domain"/>
    <property type="match status" value="1"/>
</dbReference>